<evidence type="ECO:0000259" key="9">
    <source>
        <dbReference type="PROSITE" id="PS51873"/>
    </source>
</evidence>
<keyword evidence="5" id="KW-0863">Zinc-finger</keyword>
<dbReference type="PROSITE" id="PS51873">
    <property type="entry name" value="TRIAD"/>
    <property type="match status" value="1"/>
</dbReference>
<dbReference type="CDD" id="cd16630">
    <property type="entry name" value="RING-HC_RBR_RNF216"/>
    <property type="match status" value="1"/>
</dbReference>
<feature type="compositionally biased region" description="Polar residues" evidence="8">
    <location>
        <begin position="630"/>
        <end position="645"/>
    </location>
</feature>
<evidence type="ECO:0000256" key="8">
    <source>
        <dbReference type="SAM" id="MobiDB-lite"/>
    </source>
</evidence>
<keyword evidence="6" id="KW-0833">Ubl conjugation pathway</keyword>
<evidence type="ECO:0000256" key="1">
    <source>
        <dbReference type="ARBA" id="ARBA00004906"/>
    </source>
</evidence>
<feature type="compositionally biased region" description="Low complexity" evidence="8">
    <location>
        <begin position="148"/>
        <end position="161"/>
    </location>
</feature>
<dbReference type="PANTHER" id="PTHR22770">
    <property type="entry name" value="UBIQUITIN CONJUGATING ENZYME 7 INTERACTING PROTEIN-RELATED"/>
    <property type="match status" value="1"/>
</dbReference>
<proteinExistence type="predicted"/>
<evidence type="ECO:0000313" key="11">
    <source>
        <dbReference type="Proteomes" id="UP000747542"/>
    </source>
</evidence>
<dbReference type="InterPro" id="IPR044066">
    <property type="entry name" value="TRIAD_supradom"/>
</dbReference>
<keyword evidence="7" id="KW-0862">Zinc</keyword>
<accession>A0A8J5MZF3</accession>
<dbReference type="SMART" id="SM00647">
    <property type="entry name" value="IBR"/>
    <property type="match status" value="1"/>
</dbReference>
<dbReference type="InterPro" id="IPR047544">
    <property type="entry name" value="RING-HC_RBR_RNF216"/>
</dbReference>
<dbReference type="InterPro" id="IPR002867">
    <property type="entry name" value="IBR_dom"/>
</dbReference>
<organism evidence="10 11">
    <name type="scientific">Homarus americanus</name>
    <name type="common">American lobster</name>
    <dbReference type="NCBI Taxonomy" id="6706"/>
    <lineage>
        <taxon>Eukaryota</taxon>
        <taxon>Metazoa</taxon>
        <taxon>Ecdysozoa</taxon>
        <taxon>Arthropoda</taxon>
        <taxon>Crustacea</taxon>
        <taxon>Multicrustacea</taxon>
        <taxon>Malacostraca</taxon>
        <taxon>Eumalacostraca</taxon>
        <taxon>Eucarida</taxon>
        <taxon>Decapoda</taxon>
        <taxon>Pleocyemata</taxon>
        <taxon>Astacidea</taxon>
        <taxon>Nephropoidea</taxon>
        <taxon>Nephropidae</taxon>
        <taxon>Homarus</taxon>
    </lineage>
</organism>
<protein>
    <submittedName>
        <fullName evidence="10">E3 ubiquitin-protein ligase RNF216-like 2</fullName>
    </submittedName>
</protein>
<evidence type="ECO:0000256" key="6">
    <source>
        <dbReference type="ARBA" id="ARBA00022786"/>
    </source>
</evidence>
<dbReference type="Gene3D" id="1.20.120.1750">
    <property type="match status" value="1"/>
</dbReference>
<feature type="region of interest" description="Disordered" evidence="8">
    <location>
        <begin position="628"/>
        <end position="652"/>
    </location>
</feature>
<feature type="compositionally biased region" description="Low complexity" evidence="8">
    <location>
        <begin position="202"/>
        <end position="211"/>
    </location>
</feature>
<keyword evidence="4" id="KW-0677">Repeat</keyword>
<dbReference type="CDD" id="cd20353">
    <property type="entry name" value="Rcat_RBR_RNF216"/>
    <property type="match status" value="1"/>
</dbReference>
<keyword evidence="11" id="KW-1185">Reference proteome</keyword>
<dbReference type="GO" id="GO:0016740">
    <property type="term" value="F:transferase activity"/>
    <property type="evidence" value="ECO:0007669"/>
    <property type="project" value="UniProtKB-KW"/>
</dbReference>
<sequence>MKMEPLAEAFLVVEGVVAHICEKLGSDAREHMNPDQLFVRAEYHIKNGLNVDDAIKMLVTSVIWEVKDKFDKKLRDVKKIRDELERATAEVIIGQIRGELERASEHLVKDVDLNINVRLGSEGSSSQSFSTSDGASGENKVKLGMAFSDSSDSASSSSVDDPPLPLESPGSDTTVNDEDSEIRVLTPEPRKPAPLIELTDDSSNGSTSSKSSICIVEECEKTKDKPISNLEEEIDLEDAEKIGFTNKTLADILKEERILANGTNGEQSEQEVKMHEVCDLNKGASKHLEPMKAEVPENDCVFNDIDQTNSEEQRYQLHIEERKQSPEHEGPGSPSSATLNELKASSYVDENRNKKTNINGLANFLTDNRADHSHSTDVLWKDAQYVCSLLPYFQLADVHQSMVDNYFHPDRKAYVLEEYIKLAVDREEVVSDCVFQSLRAVRKRAYVEVGGAQAVMGEKKIKVEHNSADFIDKKLWDPVFDGSLPSTSGANNPVALAVVRDKNEQHGVYMPDVRTQNNDFEPEFKKNEPMELKNDREKWCIEKMEFVAAVICGIDKEVLREQVESCYSDADVERLITRLLEEQENSEPVIKDPEPGVGYVNPLSLARIEQPNTSAFQLVDRAHASVFEEGNSNDGSTPGSSNEGQSVAEGEDQAKLASDLEDTIMNQTKTLSEMFGDADPDYLQKRCAGINGDPAQFQMLVDELLKNKEYPKIEEYNKRKKRLEIRKKFIEGMSVEEFLEYFEDPEKVFNDTSKPTSTTYMENAKAQLMLDLRFHLSRDIDTELRKHNFHYLPTLRALQENSKLSRRKTKRARLVNEKDMDDIFIKELCYVRMQTEIKEHLWNKEEDKRSAFIRAKTNDQLKECQCCYDDEVLADDMDTCSAPGTEHIFCINCIRRFAEEEIGQGRTTFRCLEGDCKAEFSLSTLKRIMKPAVFSNILERKQLEEIAAAGIEDLVACPFCNFQTIMPNQEDKVFKCLNPECMKDSCRMCKEPNHVPLRCEEVEKQHQKDARTYMENRMTEAMVRECWKCKKRFIKEDGCNKMRCSCGAMMCYICKKQIKGYDHFEDKPVPTDPRKCPLWSNSEKIHAEEVRDIADKLKQEMEPGLELVHNPLNDLPEVGIH</sequence>
<name>A0A8J5MZF3_HOMAM</name>
<dbReference type="Proteomes" id="UP000747542">
    <property type="component" value="Unassembled WGS sequence"/>
</dbReference>
<reference evidence="10" key="1">
    <citation type="journal article" date="2021" name="Sci. Adv.">
        <title>The American lobster genome reveals insights on longevity, neural, and immune adaptations.</title>
        <authorList>
            <person name="Polinski J.M."/>
            <person name="Zimin A.V."/>
            <person name="Clark K.F."/>
            <person name="Kohn A.B."/>
            <person name="Sadowski N."/>
            <person name="Timp W."/>
            <person name="Ptitsyn A."/>
            <person name="Khanna P."/>
            <person name="Romanova D.Y."/>
            <person name="Williams P."/>
            <person name="Greenwood S.J."/>
            <person name="Moroz L.L."/>
            <person name="Walt D.R."/>
            <person name="Bodnar A.G."/>
        </authorList>
    </citation>
    <scope>NUCLEOTIDE SEQUENCE</scope>
    <source>
        <strain evidence="10">GMGI-L3</strain>
    </source>
</reference>
<evidence type="ECO:0000256" key="5">
    <source>
        <dbReference type="ARBA" id="ARBA00022771"/>
    </source>
</evidence>
<comment type="caution">
    <text evidence="10">The sequence shown here is derived from an EMBL/GenBank/DDBJ whole genome shotgun (WGS) entry which is preliminary data.</text>
</comment>
<keyword evidence="2" id="KW-0808">Transferase</keyword>
<comment type="pathway">
    <text evidence="1">Protein modification; protein ubiquitination.</text>
</comment>
<gene>
    <name evidence="10" type="primary">Rnf216-L2</name>
    <name evidence="10" type="ORF">Hamer_G021581</name>
</gene>
<evidence type="ECO:0000256" key="3">
    <source>
        <dbReference type="ARBA" id="ARBA00022723"/>
    </source>
</evidence>
<dbReference type="CDD" id="cd20339">
    <property type="entry name" value="BRcat_RBR_RNF216"/>
    <property type="match status" value="1"/>
</dbReference>
<evidence type="ECO:0000256" key="4">
    <source>
        <dbReference type="ARBA" id="ARBA00022737"/>
    </source>
</evidence>
<keyword evidence="3" id="KW-0479">Metal-binding</keyword>
<dbReference type="EMBL" id="JAHLQT010018031">
    <property type="protein sequence ID" value="KAG7169189.1"/>
    <property type="molecule type" value="Genomic_DNA"/>
</dbReference>
<dbReference type="InterPro" id="IPR051628">
    <property type="entry name" value="LUBAC_E3_Ligases"/>
</dbReference>
<dbReference type="AlphaFoldDB" id="A0A8J5MZF3"/>
<dbReference type="SUPFAM" id="SSF57850">
    <property type="entry name" value="RING/U-box"/>
    <property type="match status" value="2"/>
</dbReference>
<dbReference type="PANTHER" id="PTHR22770:SF47">
    <property type="entry name" value="E3 UBIQUITIN-PROTEIN LIGASE RNF216"/>
    <property type="match status" value="1"/>
</dbReference>
<dbReference type="Pfam" id="PF26200">
    <property type="entry name" value="Rcat_RNF216"/>
    <property type="match status" value="1"/>
</dbReference>
<evidence type="ECO:0000313" key="10">
    <source>
        <dbReference type="EMBL" id="KAG7169189.1"/>
    </source>
</evidence>
<feature type="domain" description="RING-type" evidence="9">
    <location>
        <begin position="860"/>
        <end position="1075"/>
    </location>
</feature>
<feature type="non-terminal residue" evidence="10">
    <location>
        <position position="1"/>
    </location>
</feature>
<dbReference type="InterPro" id="IPR047545">
    <property type="entry name" value="BRcat_RBR_RNF216"/>
</dbReference>
<evidence type="ECO:0000256" key="2">
    <source>
        <dbReference type="ARBA" id="ARBA00022679"/>
    </source>
</evidence>
<feature type="region of interest" description="Disordered" evidence="8">
    <location>
        <begin position="148"/>
        <end position="211"/>
    </location>
</feature>
<dbReference type="InterPro" id="IPR047546">
    <property type="entry name" value="Rcat_RBR_RNF216"/>
</dbReference>
<evidence type="ECO:0000256" key="7">
    <source>
        <dbReference type="ARBA" id="ARBA00022833"/>
    </source>
</evidence>
<dbReference type="GO" id="GO:0008270">
    <property type="term" value="F:zinc ion binding"/>
    <property type="evidence" value="ECO:0007669"/>
    <property type="project" value="UniProtKB-KW"/>
</dbReference>